<accession>A0A9P1ICU8</accession>
<feature type="transmembrane region" description="Helical" evidence="2">
    <location>
        <begin position="389"/>
        <end position="409"/>
    </location>
</feature>
<feature type="transmembrane region" description="Helical" evidence="2">
    <location>
        <begin position="291"/>
        <end position="310"/>
    </location>
</feature>
<evidence type="ECO:0000256" key="1">
    <source>
        <dbReference type="ARBA" id="ARBA00022729"/>
    </source>
</evidence>
<dbReference type="GO" id="GO:0005230">
    <property type="term" value="F:extracellular ligand-gated monoatomic ion channel activity"/>
    <property type="evidence" value="ECO:0007669"/>
    <property type="project" value="InterPro"/>
</dbReference>
<keyword evidence="6" id="KW-1185">Reference proteome</keyword>
<dbReference type="InterPro" id="IPR038050">
    <property type="entry name" value="Neuro_actylchol_rec"/>
</dbReference>
<evidence type="ECO:0000256" key="2">
    <source>
        <dbReference type="SAM" id="Phobius"/>
    </source>
</evidence>
<keyword evidence="2" id="KW-1133">Transmembrane helix</keyword>
<dbReference type="InterPro" id="IPR006201">
    <property type="entry name" value="Neur_channel"/>
</dbReference>
<dbReference type="SUPFAM" id="SSF63712">
    <property type="entry name" value="Nicotinic receptor ligand binding domain-like"/>
    <property type="match status" value="1"/>
</dbReference>
<dbReference type="InterPro" id="IPR006202">
    <property type="entry name" value="Neur_chan_lig-bd"/>
</dbReference>
<gene>
    <name evidence="5" type="ORF">CAMP_LOCUS4895</name>
</gene>
<dbReference type="InterPro" id="IPR036734">
    <property type="entry name" value="Neur_chan_lig-bd_sf"/>
</dbReference>
<dbReference type="Proteomes" id="UP001152747">
    <property type="component" value="Unassembled WGS sequence"/>
</dbReference>
<dbReference type="GO" id="GO:0016020">
    <property type="term" value="C:membrane"/>
    <property type="evidence" value="ECO:0007669"/>
    <property type="project" value="InterPro"/>
</dbReference>
<evidence type="ECO:0000259" key="4">
    <source>
        <dbReference type="Pfam" id="PF02931"/>
    </source>
</evidence>
<name>A0A9P1ICU8_9PELO</name>
<dbReference type="Gene3D" id="1.20.58.390">
    <property type="entry name" value="Neurotransmitter-gated ion-channel transmembrane domain"/>
    <property type="match status" value="1"/>
</dbReference>
<feature type="transmembrane region" description="Helical" evidence="2">
    <location>
        <begin position="322"/>
        <end position="344"/>
    </location>
</feature>
<feature type="domain" description="Neurotransmitter-gated ion-channel ligand-binding" evidence="4">
    <location>
        <begin position="51"/>
        <end position="219"/>
    </location>
</feature>
<dbReference type="EMBL" id="CANHGI010000002">
    <property type="protein sequence ID" value="CAI5442258.1"/>
    <property type="molecule type" value="Genomic_DNA"/>
</dbReference>
<keyword evidence="2" id="KW-0472">Membrane</keyword>
<dbReference type="OrthoDB" id="5779643at2759"/>
<dbReference type="Pfam" id="PF02931">
    <property type="entry name" value="Neur_chan_LBD"/>
    <property type="match status" value="1"/>
</dbReference>
<dbReference type="Gene3D" id="2.70.170.10">
    <property type="entry name" value="Neurotransmitter-gated ion-channel ligand-binding domain"/>
    <property type="match status" value="1"/>
</dbReference>
<keyword evidence="1 3" id="KW-0732">Signal</keyword>
<dbReference type="CDD" id="cd18987">
    <property type="entry name" value="LGIC_ECD_anion"/>
    <property type="match status" value="1"/>
</dbReference>
<dbReference type="AlphaFoldDB" id="A0A9P1ICU8"/>
<evidence type="ECO:0000256" key="3">
    <source>
        <dbReference type="SAM" id="SignalP"/>
    </source>
</evidence>
<reference evidence="5" key="1">
    <citation type="submission" date="2022-11" db="EMBL/GenBank/DDBJ databases">
        <authorList>
            <person name="Kikuchi T."/>
        </authorList>
    </citation>
    <scope>NUCLEOTIDE SEQUENCE</scope>
    <source>
        <strain evidence="5">PS1010</strain>
    </source>
</reference>
<keyword evidence="2" id="KW-0812">Transmembrane</keyword>
<dbReference type="GO" id="GO:0004888">
    <property type="term" value="F:transmembrane signaling receptor activity"/>
    <property type="evidence" value="ECO:0007669"/>
    <property type="project" value="InterPro"/>
</dbReference>
<protein>
    <recommendedName>
        <fullName evidence="4">Neurotransmitter-gated ion-channel ligand-binding domain-containing protein</fullName>
    </recommendedName>
</protein>
<evidence type="ECO:0000313" key="6">
    <source>
        <dbReference type="Proteomes" id="UP001152747"/>
    </source>
</evidence>
<feature type="transmembrane region" description="Helical" evidence="2">
    <location>
        <begin position="265"/>
        <end position="284"/>
    </location>
</feature>
<organism evidence="5 6">
    <name type="scientific">Caenorhabditis angaria</name>
    <dbReference type="NCBI Taxonomy" id="860376"/>
    <lineage>
        <taxon>Eukaryota</taxon>
        <taxon>Metazoa</taxon>
        <taxon>Ecdysozoa</taxon>
        <taxon>Nematoda</taxon>
        <taxon>Chromadorea</taxon>
        <taxon>Rhabditida</taxon>
        <taxon>Rhabditina</taxon>
        <taxon>Rhabditomorpha</taxon>
        <taxon>Rhabditoidea</taxon>
        <taxon>Rhabditidae</taxon>
        <taxon>Peloderinae</taxon>
        <taxon>Caenorhabditis</taxon>
    </lineage>
</organism>
<sequence>MRILAILLITIVVSTFGQQYQRYPQQQQQYPQQQQQQPRQNNRFSGISTEGQILSKILTEYDSSARPPNREHAANTAIVVMTNIFINRIQWGEHSAEVDLYLRQQWQDGRLKYDLVSQDEFDEVKLPANKKIWEPDTYFASAREISRGGSGHSKSAIIEPSGFVRSSERIVLDLPYSYGTSFPFTNSRQISIKLGSYNYELGDVVYIWSSSPPLVNPIEVSNDLVNGPVYFEEASAGDCSGNYTVGTYSCIDAVVTFQTSTISSLSTWFLPTLLLIISSWLHFWVPPSWSVPRTASAALPFLILVAYYLFKGSDAFGNGKCAWLVFSLIITFFSLVEYFVAICFGPRRSIRYKTLGTQEEHPMGAAKETLEVAYNQGCGSFRNNNGIDIISRVAFPIITLIFIIIYFVFLI</sequence>
<dbReference type="InterPro" id="IPR006028">
    <property type="entry name" value="GABAA/Glycine_rcpt"/>
</dbReference>
<feature type="chain" id="PRO_5040382928" description="Neurotransmitter-gated ion-channel ligand-binding domain-containing protein" evidence="3">
    <location>
        <begin position="18"/>
        <end position="411"/>
    </location>
</feature>
<dbReference type="PRINTS" id="PR00253">
    <property type="entry name" value="GABAARECEPTR"/>
</dbReference>
<feature type="signal peptide" evidence="3">
    <location>
        <begin position="1"/>
        <end position="17"/>
    </location>
</feature>
<proteinExistence type="predicted"/>
<dbReference type="PANTHER" id="PTHR18945">
    <property type="entry name" value="NEUROTRANSMITTER GATED ION CHANNEL"/>
    <property type="match status" value="1"/>
</dbReference>
<evidence type="ECO:0000313" key="5">
    <source>
        <dbReference type="EMBL" id="CAI5442258.1"/>
    </source>
</evidence>
<comment type="caution">
    <text evidence="5">The sequence shown here is derived from an EMBL/GenBank/DDBJ whole genome shotgun (WGS) entry which is preliminary data.</text>
</comment>